<protein>
    <recommendedName>
        <fullName evidence="3">Sulfur carrier protein FdhD</fullName>
    </recommendedName>
</protein>
<organism evidence="4 5">
    <name type="scientific">Proteiniborus ethanoligenes</name>
    <dbReference type="NCBI Taxonomy" id="415015"/>
    <lineage>
        <taxon>Bacteria</taxon>
        <taxon>Bacillati</taxon>
        <taxon>Bacillota</taxon>
        <taxon>Clostridia</taxon>
        <taxon>Eubacteriales</taxon>
        <taxon>Proteiniborus</taxon>
    </lineage>
</organism>
<dbReference type="AlphaFoldDB" id="A0A1H3NJT1"/>
<evidence type="ECO:0000313" key="4">
    <source>
        <dbReference type="EMBL" id="SDY88940.1"/>
    </source>
</evidence>
<dbReference type="STRING" id="415015.SAMN05660462_01155"/>
<evidence type="ECO:0000313" key="5">
    <source>
        <dbReference type="Proteomes" id="UP000198625"/>
    </source>
</evidence>
<gene>
    <name evidence="3" type="primary">fdhD</name>
    <name evidence="4" type="ORF">SAMN05660462_01155</name>
</gene>
<dbReference type="GO" id="GO:0006777">
    <property type="term" value="P:Mo-molybdopterin cofactor biosynthetic process"/>
    <property type="evidence" value="ECO:0007669"/>
    <property type="project" value="UniProtKB-UniRule"/>
</dbReference>
<reference evidence="4 5" key="1">
    <citation type="submission" date="2016-10" db="EMBL/GenBank/DDBJ databases">
        <authorList>
            <person name="de Groot N.N."/>
        </authorList>
    </citation>
    <scope>NUCLEOTIDE SEQUENCE [LARGE SCALE GENOMIC DNA]</scope>
    <source>
        <strain evidence="4 5">DSM 21650</strain>
    </source>
</reference>
<proteinExistence type="inferred from homology"/>
<dbReference type="InterPro" id="IPR003786">
    <property type="entry name" value="FdhD"/>
</dbReference>
<dbReference type="PIRSF" id="PIRSF015626">
    <property type="entry name" value="FdhD"/>
    <property type="match status" value="1"/>
</dbReference>
<feature type="binding site" evidence="3">
    <location>
        <begin position="243"/>
        <end position="248"/>
    </location>
    <ligand>
        <name>Mo-bis(molybdopterin guanine dinucleotide)</name>
        <dbReference type="ChEBI" id="CHEBI:60539"/>
    </ligand>
</feature>
<dbReference type="RefSeq" id="WP_176967882.1">
    <property type="nucleotide sequence ID" value="NZ_FNQE01000010.1"/>
</dbReference>
<comment type="similarity">
    <text evidence="3">Belongs to the FdhD family.</text>
</comment>
<dbReference type="NCBIfam" id="TIGR00129">
    <property type="entry name" value="fdhD_narQ"/>
    <property type="match status" value="1"/>
</dbReference>
<dbReference type="Gene3D" id="3.10.20.10">
    <property type="match status" value="1"/>
</dbReference>
<dbReference type="SUPFAM" id="SSF53927">
    <property type="entry name" value="Cytidine deaminase-like"/>
    <property type="match status" value="1"/>
</dbReference>
<dbReference type="Proteomes" id="UP000198625">
    <property type="component" value="Unassembled WGS sequence"/>
</dbReference>
<sequence>MEDIKGVDILRIKGDNISEEEDVVIIEYPFTIFLDDEEIITLLCSPKSLEYLTLGFLQSEGFINSTEDIVSLRIDDKKGFSYVYTKDKKTLSHKLHGKRTITSGCGKGTLFYNVIDSFKSKKVDSSISIKLKDIKVLVKDFNKSSELFLSTGGVHSCALCSSKKIIIFEEDIGRHNALDKVLGKALVENIELNDKILLTSGRVSSEILIKTAKRGIPVLVSRSAPTSLSVDMAKELNITLIGFARGEKMNIYSNFPSLIF</sequence>
<dbReference type="Pfam" id="PF02634">
    <property type="entry name" value="FdhD-NarQ"/>
    <property type="match status" value="1"/>
</dbReference>
<name>A0A1H3NJT1_9FIRM</name>
<keyword evidence="2 3" id="KW-0501">Molybdenum cofactor biosynthesis</keyword>
<dbReference type="GO" id="GO:0005737">
    <property type="term" value="C:cytoplasm"/>
    <property type="evidence" value="ECO:0007669"/>
    <property type="project" value="UniProtKB-SubCell"/>
</dbReference>
<evidence type="ECO:0000256" key="1">
    <source>
        <dbReference type="ARBA" id="ARBA00022490"/>
    </source>
</evidence>
<dbReference type="GO" id="GO:0097163">
    <property type="term" value="F:sulfur carrier activity"/>
    <property type="evidence" value="ECO:0007669"/>
    <property type="project" value="UniProtKB-UniRule"/>
</dbReference>
<feature type="active site" description="Cysteine persulfide intermediate" evidence="3">
    <location>
        <position position="105"/>
    </location>
</feature>
<dbReference type="EMBL" id="FNQE01000010">
    <property type="protein sequence ID" value="SDY88940.1"/>
    <property type="molecule type" value="Genomic_DNA"/>
</dbReference>
<comment type="subcellular location">
    <subcellularLocation>
        <location evidence="3">Cytoplasm</location>
    </subcellularLocation>
</comment>
<evidence type="ECO:0000256" key="2">
    <source>
        <dbReference type="ARBA" id="ARBA00023150"/>
    </source>
</evidence>
<dbReference type="InterPro" id="IPR016193">
    <property type="entry name" value="Cytidine_deaminase-like"/>
</dbReference>
<dbReference type="PANTHER" id="PTHR30592">
    <property type="entry name" value="FORMATE DEHYDROGENASE"/>
    <property type="match status" value="1"/>
</dbReference>
<dbReference type="HAMAP" id="MF_00187">
    <property type="entry name" value="FdhD"/>
    <property type="match status" value="1"/>
</dbReference>
<dbReference type="PANTHER" id="PTHR30592:SF1">
    <property type="entry name" value="SULFUR CARRIER PROTEIN FDHD"/>
    <property type="match status" value="1"/>
</dbReference>
<comment type="function">
    <text evidence="3">Required for formate dehydrogenase (FDH) activity. Acts as a sulfur carrier protein that transfers sulfur from IscS to the molybdenum cofactor prior to its insertion into FDH.</text>
</comment>
<keyword evidence="1 3" id="KW-0963">Cytoplasm</keyword>
<keyword evidence="5" id="KW-1185">Reference proteome</keyword>
<dbReference type="GO" id="GO:0016783">
    <property type="term" value="F:sulfurtransferase activity"/>
    <property type="evidence" value="ECO:0007669"/>
    <property type="project" value="InterPro"/>
</dbReference>
<evidence type="ECO:0000256" key="3">
    <source>
        <dbReference type="HAMAP-Rule" id="MF_00187"/>
    </source>
</evidence>
<dbReference type="Gene3D" id="3.40.140.10">
    <property type="entry name" value="Cytidine Deaminase, domain 2"/>
    <property type="match status" value="1"/>
</dbReference>
<accession>A0A1H3NJT1</accession>